<dbReference type="Proteomes" id="UP001054902">
    <property type="component" value="Unassembled WGS sequence"/>
</dbReference>
<keyword evidence="2" id="KW-1185">Reference proteome</keyword>
<protein>
    <recommendedName>
        <fullName evidence="3">Leucine-rich repeat domain-containing protein</fullName>
    </recommendedName>
</protein>
<accession>A0AAD3CT27</accession>
<dbReference type="SUPFAM" id="SSF52058">
    <property type="entry name" value="L domain-like"/>
    <property type="match status" value="1"/>
</dbReference>
<dbReference type="InterPro" id="IPR032675">
    <property type="entry name" value="LRR_dom_sf"/>
</dbReference>
<evidence type="ECO:0008006" key="3">
    <source>
        <dbReference type="Google" id="ProtNLM"/>
    </source>
</evidence>
<sequence>MRVQTEEWRRFIPGVRMYKGKKTLFYNGEKLWDDNGGWLIYDREELMSWEVIIVLPGVEVIPEETFVGADNVKTVIMADTVKRIGDQAFFGCQSLAFLKLSRNLEVIEESAFEECVSLTSIYVPQSCREIGNHAFAYCHELIIFNIPSHTLLGKNVIPGFHPLLEASPFEVCEIGCYDNVEREVHRWVKKINSGREYTLHRLCCSTYEDETFPIQEQIYKAMIEKGPQVLHAKNKIGITPLKYLEENPYLENIDEMKMLKRYIAEKMGQVVDL</sequence>
<dbReference type="Pfam" id="PF13306">
    <property type="entry name" value="LRR_5"/>
    <property type="match status" value="1"/>
</dbReference>
<dbReference type="InterPro" id="IPR053139">
    <property type="entry name" value="Surface_bspA-like"/>
</dbReference>
<gene>
    <name evidence="1" type="ORF">CTEN210_06635</name>
</gene>
<evidence type="ECO:0000313" key="2">
    <source>
        <dbReference type="Proteomes" id="UP001054902"/>
    </source>
</evidence>
<dbReference type="Gene3D" id="3.80.10.10">
    <property type="entry name" value="Ribonuclease Inhibitor"/>
    <property type="match status" value="1"/>
</dbReference>
<evidence type="ECO:0000313" key="1">
    <source>
        <dbReference type="EMBL" id="GFH50159.1"/>
    </source>
</evidence>
<dbReference type="InterPro" id="IPR026906">
    <property type="entry name" value="LRR_5"/>
</dbReference>
<name>A0AAD3CT27_9STRA</name>
<dbReference type="EMBL" id="BLLK01000038">
    <property type="protein sequence ID" value="GFH50159.1"/>
    <property type="molecule type" value="Genomic_DNA"/>
</dbReference>
<proteinExistence type="predicted"/>
<dbReference type="AlphaFoldDB" id="A0AAD3CT27"/>
<reference evidence="1 2" key="1">
    <citation type="journal article" date="2021" name="Sci. Rep.">
        <title>The genome of the diatom Chaetoceros tenuissimus carries an ancient integrated fragment of an extant virus.</title>
        <authorList>
            <person name="Hongo Y."/>
            <person name="Kimura K."/>
            <person name="Takaki Y."/>
            <person name="Yoshida Y."/>
            <person name="Baba S."/>
            <person name="Kobayashi G."/>
            <person name="Nagasaki K."/>
            <person name="Hano T."/>
            <person name="Tomaru Y."/>
        </authorList>
    </citation>
    <scope>NUCLEOTIDE SEQUENCE [LARGE SCALE GENOMIC DNA]</scope>
    <source>
        <strain evidence="1 2">NIES-3715</strain>
    </source>
</reference>
<dbReference type="PANTHER" id="PTHR45661">
    <property type="entry name" value="SURFACE ANTIGEN"/>
    <property type="match status" value="1"/>
</dbReference>
<organism evidence="1 2">
    <name type="scientific">Chaetoceros tenuissimus</name>
    <dbReference type="NCBI Taxonomy" id="426638"/>
    <lineage>
        <taxon>Eukaryota</taxon>
        <taxon>Sar</taxon>
        <taxon>Stramenopiles</taxon>
        <taxon>Ochrophyta</taxon>
        <taxon>Bacillariophyta</taxon>
        <taxon>Coscinodiscophyceae</taxon>
        <taxon>Chaetocerotophycidae</taxon>
        <taxon>Chaetocerotales</taxon>
        <taxon>Chaetocerotaceae</taxon>
        <taxon>Chaetoceros</taxon>
    </lineage>
</organism>
<comment type="caution">
    <text evidence="1">The sequence shown here is derived from an EMBL/GenBank/DDBJ whole genome shotgun (WGS) entry which is preliminary data.</text>
</comment>
<dbReference type="PANTHER" id="PTHR45661:SF3">
    <property type="entry name" value="IG-LIKE DOMAIN-CONTAINING PROTEIN"/>
    <property type="match status" value="1"/>
</dbReference>